<reference evidence="1 2" key="1">
    <citation type="submission" date="2018-02" db="EMBL/GenBank/DDBJ databases">
        <title>The genomes of Aspergillus section Nigri reveals drivers in fungal speciation.</title>
        <authorList>
            <consortium name="DOE Joint Genome Institute"/>
            <person name="Vesth T.C."/>
            <person name="Nybo J."/>
            <person name="Theobald S."/>
            <person name="Brandl J."/>
            <person name="Frisvad J.C."/>
            <person name="Nielsen K.F."/>
            <person name="Lyhne E.K."/>
            <person name="Kogle M.E."/>
            <person name="Kuo A."/>
            <person name="Riley R."/>
            <person name="Clum A."/>
            <person name="Nolan M."/>
            <person name="Lipzen A."/>
            <person name="Salamov A."/>
            <person name="Henrissat B."/>
            <person name="Wiebenga A."/>
            <person name="De vries R.P."/>
            <person name="Grigoriev I.V."/>
            <person name="Mortensen U.H."/>
            <person name="Andersen M.R."/>
            <person name="Baker S.E."/>
        </authorList>
    </citation>
    <scope>NUCLEOTIDE SEQUENCE [LARGE SCALE GENOMIC DNA]</scope>
    <source>
        <strain evidence="1 2">CBS 313.89</strain>
    </source>
</reference>
<dbReference type="RefSeq" id="XP_040796671.1">
    <property type="nucleotide sequence ID" value="XM_040940188.1"/>
</dbReference>
<proteinExistence type="predicted"/>
<sequence length="92" mass="10751">MEMERDLRCYRLLKSRAKMRDACKELRTRPSFSRCSVNIPDLTWDPHLHLTGIYSNPALLNQDILLSTSRPRANSLISRNSRTVLIPFSKYD</sequence>
<name>A0A8G1RGY7_9EURO</name>
<dbReference type="AlphaFoldDB" id="A0A8G1RGY7"/>
<protein>
    <submittedName>
        <fullName evidence="1">Uncharacterized protein</fullName>
    </submittedName>
</protein>
<accession>A0A8G1RGY7</accession>
<evidence type="ECO:0000313" key="2">
    <source>
        <dbReference type="Proteomes" id="UP000249789"/>
    </source>
</evidence>
<dbReference type="VEuPathDB" id="FungiDB:BO72DRAFT_269336"/>
<dbReference type="EMBL" id="KZ824691">
    <property type="protein sequence ID" value="RAK72659.1"/>
    <property type="molecule type" value="Genomic_DNA"/>
</dbReference>
<evidence type="ECO:0000313" key="1">
    <source>
        <dbReference type="EMBL" id="RAK72659.1"/>
    </source>
</evidence>
<dbReference type="GeneID" id="63857521"/>
<dbReference type="Proteomes" id="UP000249789">
    <property type="component" value="Unassembled WGS sequence"/>
</dbReference>
<organism evidence="1 2">
    <name type="scientific">Aspergillus fijiensis CBS 313.89</name>
    <dbReference type="NCBI Taxonomy" id="1448319"/>
    <lineage>
        <taxon>Eukaryota</taxon>
        <taxon>Fungi</taxon>
        <taxon>Dikarya</taxon>
        <taxon>Ascomycota</taxon>
        <taxon>Pezizomycotina</taxon>
        <taxon>Eurotiomycetes</taxon>
        <taxon>Eurotiomycetidae</taxon>
        <taxon>Eurotiales</taxon>
        <taxon>Aspergillaceae</taxon>
        <taxon>Aspergillus</taxon>
    </lineage>
</organism>
<keyword evidence="2" id="KW-1185">Reference proteome</keyword>
<gene>
    <name evidence="1" type="ORF">BO72DRAFT_269336</name>
</gene>